<feature type="signal peptide" evidence="9">
    <location>
        <begin position="1"/>
        <end position="21"/>
    </location>
</feature>
<evidence type="ECO:0000256" key="6">
    <source>
        <dbReference type="ARBA" id="ARBA00023145"/>
    </source>
</evidence>
<dbReference type="FunFam" id="3.90.70.10:FF:000130">
    <property type="entry name" value="Cysteine proteinase 1"/>
    <property type="match status" value="1"/>
</dbReference>
<evidence type="ECO:0000256" key="4">
    <source>
        <dbReference type="ARBA" id="ARBA00022801"/>
    </source>
</evidence>
<dbReference type="InterPro" id="IPR038765">
    <property type="entry name" value="Papain-like_cys_pep_sf"/>
</dbReference>
<dbReference type="PROSITE" id="PS00639">
    <property type="entry name" value="THIOL_PROTEASE_HIS"/>
    <property type="match status" value="1"/>
</dbReference>
<feature type="domain" description="Cathepsin propeptide inhibitor" evidence="12">
    <location>
        <begin position="220"/>
        <end position="277"/>
    </location>
</feature>
<feature type="domain" description="Cystatin" evidence="10">
    <location>
        <begin position="52"/>
        <end position="165"/>
    </location>
</feature>
<evidence type="ECO:0000259" key="12">
    <source>
        <dbReference type="SMART" id="SM00848"/>
    </source>
</evidence>
<dbReference type="InterPro" id="IPR046350">
    <property type="entry name" value="Cystatin_sf"/>
</dbReference>
<evidence type="ECO:0000256" key="1">
    <source>
        <dbReference type="ARBA" id="ARBA00008455"/>
    </source>
</evidence>
<dbReference type="InterPro" id="IPR013201">
    <property type="entry name" value="Prot_inhib_I29"/>
</dbReference>
<keyword evidence="6" id="KW-0865">Zymogen</keyword>
<evidence type="ECO:0000256" key="2">
    <source>
        <dbReference type="ARBA" id="ARBA00022670"/>
    </source>
</evidence>
<dbReference type="Gene3D" id="3.10.450.10">
    <property type="match status" value="1"/>
</dbReference>
<dbReference type="InterPro" id="IPR013128">
    <property type="entry name" value="Peptidase_C1A"/>
</dbReference>
<dbReference type="SMART" id="SM00848">
    <property type="entry name" value="Inhibitor_I29"/>
    <property type="match status" value="1"/>
</dbReference>
<evidence type="ECO:0000313" key="13">
    <source>
        <dbReference type="EnsemblMetazoa" id="OVOC12274.1"/>
    </source>
</evidence>
<comment type="similarity">
    <text evidence="1">Belongs to the peptidase C1 family.</text>
</comment>
<evidence type="ECO:0000256" key="3">
    <source>
        <dbReference type="ARBA" id="ARBA00022729"/>
    </source>
</evidence>
<keyword evidence="2" id="KW-0645">Protease</keyword>
<dbReference type="Pfam" id="PF08246">
    <property type="entry name" value="Inhibitor_I29"/>
    <property type="match status" value="1"/>
</dbReference>
<organism evidence="13 14">
    <name type="scientific">Onchocerca volvulus</name>
    <dbReference type="NCBI Taxonomy" id="6282"/>
    <lineage>
        <taxon>Eukaryota</taxon>
        <taxon>Metazoa</taxon>
        <taxon>Ecdysozoa</taxon>
        <taxon>Nematoda</taxon>
        <taxon>Chromadorea</taxon>
        <taxon>Rhabditida</taxon>
        <taxon>Spirurina</taxon>
        <taxon>Spiruromorpha</taxon>
        <taxon>Filarioidea</taxon>
        <taxon>Onchocercidae</taxon>
        <taxon>Onchocerca</taxon>
    </lineage>
</organism>
<feature type="chain" id="PRO_5035760751" evidence="9">
    <location>
        <begin position="22"/>
        <end position="523"/>
    </location>
</feature>
<proteinExistence type="inferred from homology"/>
<evidence type="ECO:0000259" key="11">
    <source>
        <dbReference type="SMART" id="SM00645"/>
    </source>
</evidence>
<dbReference type="InterPro" id="IPR025660">
    <property type="entry name" value="Pept_his_AS"/>
</dbReference>
<dbReference type="PROSITE" id="PS00139">
    <property type="entry name" value="THIOL_PROTEASE_CYS"/>
    <property type="match status" value="1"/>
</dbReference>
<dbReference type="InterPro" id="IPR000169">
    <property type="entry name" value="Pept_cys_AS"/>
</dbReference>
<dbReference type="InterPro" id="IPR000010">
    <property type="entry name" value="Cystatin_dom"/>
</dbReference>
<dbReference type="SMART" id="SM00043">
    <property type="entry name" value="CY"/>
    <property type="match status" value="1"/>
</dbReference>
<dbReference type="GO" id="GO:0006508">
    <property type="term" value="P:proteolysis"/>
    <property type="evidence" value="ECO:0007669"/>
    <property type="project" value="UniProtKB-KW"/>
</dbReference>
<keyword evidence="7" id="KW-1015">Disulfide bond</keyword>
<dbReference type="PANTHER" id="PTHR12411">
    <property type="entry name" value="CYSTEINE PROTEASE FAMILY C1-RELATED"/>
    <property type="match status" value="1"/>
</dbReference>
<evidence type="ECO:0000256" key="9">
    <source>
        <dbReference type="SAM" id="SignalP"/>
    </source>
</evidence>
<feature type="domain" description="Peptidase C1A papain C-terminal" evidence="11">
    <location>
        <begin position="310"/>
        <end position="521"/>
    </location>
</feature>
<keyword evidence="8" id="KW-0325">Glycoprotein</keyword>
<dbReference type="InterPro" id="IPR039417">
    <property type="entry name" value="Peptidase_C1A_papain-like"/>
</dbReference>
<keyword evidence="3 9" id="KW-0732">Signal</keyword>
<dbReference type="SUPFAM" id="SSF54403">
    <property type="entry name" value="Cystatin/monellin"/>
    <property type="match status" value="1"/>
</dbReference>
<name>A0A8R1TLT3_ONCVO</name>
<dbReference type="GO" id="GO:0004869">
    <property type="term" value="F:cysteine-type endopeptidase inhibitor activity"/>
    <property type="evidence" value="ECO:0007669"/>
    <property type="project" value="InterPro"/>
</dbReference>
<dbReference type="InterPro" id="IPR000668">
    <property type="entry name" value="Peptidase_C1A_C"/>
</dbReference>
<keyword evidence="5" id="KW-0788">Thiol protease</keyword>
<evidence type="ECO:0000313" key="14">
    <source>
        <dbReference type="Proteomes" id="UP000024404"/>
    </source>
</evidence>
<dbReference type="GO" id="GO:0008234">
    <property type="term" value="F:cysteine-type peptidase activity"/>
    <property type="evidence" value="ECO:0007669"/>
    <property type="project" value="UniProtKB-KW"/>
</dbReference>
<protein>
    <submittedName>
        <fullName evidence="13">Uncharacterized protein</fullName>
    </submittedName>
</protein>
<accession>A0A8R1TLT3</accession>
<evidence type="ECO:0000259" key="10">
    <source>
        <dbReference type="SMART" id="SM00043"/>
    </source>
</evidence>
<dbReference type="Pfam" id="PF00031">
    <property type="entry name" value="Cystatin"/>
    <property type="match status" value="1"/>
</dbReference>
<dbReference type="CDD" id="cd02248">
    <property type="entry name" value="Peptidase_C1A"/>
    <property type="match status" value="1"/>
</dbReference>
<dbReference type="PRINTS" id="PR00705">
    <property type="entry name" value="PAPAIN"/>
</dbReference>
<keyword evidence="14" id="KW-1185">Reference proteome</keyword>
<evidence type="ECO:0000256" key="8">
    <source>
        <dbReference type="ARBA" id="ARBA00023180"/>
    </source>
</evidence>
<dbReference type="Gene3D" id="3.90.70.10">
    <property type="entry name" value="Cysteine proteinases"/>
    <property type="match status" value="1"/>
</dbReference>
<reference evidence="14" key="1">
    <citation type="submission" date="2013-10" db="EMBL/GenBank/DDBJ databases">
        <title>Genome sequencing of Onchocerca volvulus.</title>
        <authorList>
            <person name="Cotton J."/>
            <person name="Tsai J."/>
            <person name="Stanley E."/>
            <person name="Tracey A."/>
            <person name="Holroyd N."/>
            <person name="Lustigman S."/>
            <person name="Berriman M."/>
        </authorList>
    </citation>
    <scope>NUCLEOTIDE SEQUENCE</scope>
</reference>
<evidence type="ECO:0000256" key="7">
    <source>
        <dbReference type="ARBA" id="ARBA00023157"/>
    </source>
</evidence>
<dbReference type="EMBL" id="CMVM020000416">
    <property type="status" value="NOT_ANNOTATED_CDS"/>
    <property type="molecule type" value="Genomic_DNA"/>
</dbReference>
<dbReference type="Pfam" id="PF00112">
    <property type="entry name" value="Peptidase_C1"/>
    <property type="match status" value="1"/>
</dbReference>
<dbReference type="PROSITE" id="PS00640">
    <property type="entry name" value="THIOL_PROTEASE_ASN"/>
    <property type="match status" value="1"/>
</dbReference>
<sequence>MLLLRLTTALIALANFGVILSNNIINNTKEHEIDSNNQELSIDHAKDLRQSFLIGGKHDVEQVDSKEFEDMSWRAATEMNRASNDAYHWIPVKVLRITSQVVAGIKYVLDVLVAQSNCTKNSISHDDVRISDCKDIGNSEQQVCRFEIYQKEWENFEEITNIGCDKEHLTNSERQIEPKIVTEGHRLRNNMDKLAIKIGHRYYEPTQTIMEKDFTSWNLFGNFIQEHNRQYRSKKELLKRFRIYKRNLRIAKLWQKSEEGTAIYGETPYSDMTQEEFRKIMLPYEWPLNQSEEYLVDLAKYGIDNADDKMPRSFDWRDKGVVTKVKDQGNCGSCWAFSVTGNIEGAWAIKKGKLISLSEQELVDCDIIDQGCQGGLPLNAYKEIIRMGGLESEKDYPYDGYGEKCHLVRKEIAVYINDSLQLPNNEKEIAKWLAKKGPISIGVNANPLQFYRHGILHPWKIFCSPKHLNHGVLIVGYGKEGNKPYWIIKNSWGTKWGENGYYRLYRGKNVCGISEMATTAIIL</sequence>
<dbReference type="EnsemblMetazoa" id="OVOC12274.1">
    <property type="protein sequence ID" value="OVOC12274.1"/>
    <property type="gene ID" value="WBGene00249083"/>
</dbReference>
<dbReference type="SMART" id="SM00645">
    <property type="entry name" value="Pept_C1"/>
    <property type="match status" value="1"/>
</dbReference>
<evidence type="ECO:0000256" key="5">
    <source>
        <dbReference type="ARBA" id="ARBA00022807"/>
    </source>
</evidence>
<keyword evidence="4" id="KW-0378">Hydrolase</keyword>
<dbReference type="AlphaFoldDB" id="A0A8R1TLT3"/>
<reference evidence="13" key="2">
    <citation type="submission" date="2022-06" db="UniProtKB">
        <authorList>
            <consortium name="EnsemblMetazoa"/>
        </authorList>
    </citation>
    <scope>IDENTIFICATION</scope>
</reference>
<dbReference type="SUPFAM" id="SSF54001">
    <property type="entry name" value="Cysteine proteinases"/>
    <property type="match status" value="1"/>
</dbReference>
<dbReference type="InterPro" id="IPR025661">
    <property type="entry name" value="Pept_asp_AS"/>
</dbReference>
<dbReference type="CDD" id="cd00042">
    <property type="entry name" value="CY"/>
    <property type="match status" value="1"/>
</dbReference>
<dbReference type="Proteomes" id="UP000024404">
    <property type="component" value="Unassembled WGS sequence"/>
</dbReference>